<reference evidence="2 3" key="1">
    <citation type="submission" date="2019-12" db="EMBL/GenBank/DDBJ databases">
        <title>Genomic-based taxomic classification of the family Erythrobacteraceae.</title>
        <authorList>
            <person name="Xu L."/>
        </authorList>
    </citation>
    <scope>NUCLEOTIDE SEQUENCE [LARGE SCALE GENOMIC DNA]</scope>
    <source>
        <strain evidence="2 3">KCTC 42453</strain>
    </source>
</reference>
<protein>
    <submittedName>
        <fullName evidence="2">AAA family ATPase</fullName>
    </submittedName>
</protein>
<dbReference type="Gene3D" id="3.40.50.300">
    <property type="entry name" value="P-loop containing nucleotide triphosphate hydrolases"/>
    <property type="match status" value="1"/>
</dbReference>
<organism evidence="2 3">
    <name type="scientific">Allopontixanthobacter sediminis</name>
    <dbReference type="NCBI Taxonomy" id="1689985"/>
    <lineage>
        <taxon>Bacteria</taxon>
        <taxon>Pseudomonadati</taxon>
        <taxon>Pseudomonadota</taxon>
        <taxon>Alphaproteobacteria</taxon>
        <taxon>Sphingomonadales</taxon>
        <taxon>Erythrobacteraceae</taxon>
        <taxon>Allopontixanthobacter</taxon>
    </lineage>
</organism>
<dbReference type="CDD" id="cd02042">
    <property type="entry name" value="ParAB_family"/>
    <property type="match status" value="1"/>
</dbReference>
<dbReference type="EMBL" id="WTYL01000002">
    <property type="protein sequence ID" value="MXP44691.1"/>
    <property type="molecule type" value="Genomic_DNA"/>
</dbReference>
<dbReference type="Pfam" id="PF09140">
    <property type="entry name" value="MipZ"/>
    <property type="match status" value="1"/>
</dbReference>
<keyword evidence="3" id="KW-1185">Reference proteome</keyword>
<gene>
    <name evidence="2" type="ORF">GRI65_09510</name>
</gene>
<sequence length="321" mass="35474">MVCTGRAPPIRELVETPSRWRGVKTTCNNHIRNRSGPARSPHRRISPAVPDKAPHRITFANEKGGTGKSTTAVHVAVALAYRGAKVAAVDLDPRQRTFARYFENRGETEIRRGIRLPGAKVETFTGSTVEEFEDVARRIGEGADFLIVDTPGRDDPFARHAATEADTLVTPLNDSFVDFDLIGQVDAETFKVRRLSFYAELIWETRKARALSRRQEIDWVVVRNRTGHVEARNMLRIEKALKELSKRAGFRVAKGLSERVIYRELFPSGLTLLDKGHLGELGTSHVVARQEMRSLLAGLNLPHGDTAANDGPAPGTKAAAA</sequence>
<accession>A0A845B076</accession>
<proteinExistence type="predicted"/>
<name>A0A845B076_9SPHN</name>
<dbReference type="InterPro" id="IPR027417">
    <property type="entry name" value="P-loop_NTPase"/>
</dbReference>
<evidence type="ECO:0000313" key="2">
    <source>
        <dbReference type="EMBL" id="MXP44691.1"/>
    </source>
</evidence>
<dbReference type="PANTHER" id="PTHR13696">
    <property type="entry name" value="P-LOOP CONTAINING NUCLEOSIDE TRIPHOSPHATE HYDROLASE"/>
    <property type="match status" value="1"/>
</dbReference>
<dbReference type="OrthoDB" id="13869at2"/>
<feature type="region of interest" description="Disordered" evidence="1">
    <location>
        <begin position="28"/>
        <end position="49"/>
    </location>
</feature>
<evidence type="ECO:0000313" key="3">
    <source>
        <dbReference type="Proteomes" id="UP000431922"/>
    </source>
</evidence>
<dbReference type="Proteomes" id="UP000431922">
    <property type="component" value="Unassembled WGS sequence"/>
</dbReference>
<dbReference type="AlphaFoldDB" id="A0A845B076"/>
<dbReference type="PANTHER" id="PTHR13696:SF96">
    <property type="entry name" value="COBQ_COBB_MIND_PARA NUCLEOTIDE BINDING DOMAIN-CONTAINING PROTEIN"/>
    <property type="match status" value="1"/>
</dbReference>
<dbReference type="SUPFAM" id="SSF52540">
    <property type="entry name" value="P-loop containing nucleoside triphosphate hydrolases"/>
    <property type="match status" value="1"/>
</dbReference>
<comment type="caution">
    <text evidence="2">The sequence shown here is derived from an EMBL/GenBank/DDBJ whole genome shotgun (WGS) entry which is preliminary data.</text>
</comment>
<dbReference type="InterPro" id="IPR015223">
    <property type="entry name" value="MipZ"/>
</dbReference>
<dbReference type="InterPro" id="IPR050678">
    <property type="entry name" value="DNA_Partitioning_ATPase"/>
</dbReference>
<evidence type="ECO:0000256" key="1">
    <source>
        <dbReference type="SAM" id="MobiDB-lite"/>
    </source>
</evidence>